<accession>A0ABU3STQ0</accession>
<sequence>MDGMYDKAYKLKGNTAAGGPVFYRGNQFPEQYSQISLVTEPAGNLMRASKVIDTNGKVTGENLFAKQEILASTDERFRPVNTNNTPDGTVMIVDFYHGILQHRTYLTTYLSDQIKSRDLERSKHIGRLYRLRAKNQAVPKVDYLNDLSAADLVPFLAHDNGWHRDMAQQLIVMKQDLSVVTALQKVAISSANHLAQIKALWALEGLGHNTFDILKQAANTDNAKVSSTVYRLVELLPNSAAINAWLVQQSQQVTQEAAQALVLAAGTHQAWPATANIINKYGSSAFVEASLGNHEADFLAAQQTNISPEAAAAISKLGATVLQTKKKLTGSLSKKCRQR</sequence>
<name>A0ABU3STQ0_9ALTE</name>
<dbReference type="EMBL" id="JAWDIO010000002">
    <property type="protein sequence ID" value="MDU0353384.1"/>
    <property type="molecule type" value="Genomic_DNA"/>
</dbReference>
<dbReference type="Proteomes" id="UP001247805">
    <property type="component" value="Unassembled WGS sequence"/>
</dbReference>
<keyword evidence="3" id="KW-1185">Reference proteome</keyword>
<evidence type="ECO:0000313" key="2">
    <source>
        <dbReference type="EMBL" id="MDU0353384.1"/>
    </source>
</evidence>
<dbReference type="InterPro" id="IPR011989">
    <property type="entry name" value="ARM-like"/>
</dbReference>
<proteinExistence type="predicted"/>
<evidence type="ECO:0000313" key="3">
    <source>
        <dbReference type="Proteomes" id="UP001247805"/>
    </source>
</evidence>
<reference evidence="2 3" key="1">
    <citation type="submission" date="2023-10" db="EMBL/GenBank/DDBJ databases">
        <title>Glaciecola aquimarina strain GGW-M5 nov., isolated from a coastal seawater.</title>
        <authorList>
            <person name="Bayburt H."/>
            <person name="Kim J.M."/>
            <person name="Choi B.J."/>
            <person name="Jeon C.O."/>
        </authorList>
    </citation>
    <scope>NUCLEOTIDE SEQUENCE [LARGE SCALE GENOMIC DNA]</scope>
    <source>
        <strain evidence="2 3">KCTC 32108</strain>
    </source>
</reference>
<dbReference type="InterPro" id="IPR055557">
    <property type="entry name" value="DUF7133"/>
</dbReference>
<dbReference type="RefSeq" id="WP_316025063.1">
    <property type="nucleotide sequence ID" value="NZ_JAWDIO010000002.1"/>
</dbReference>
<gene>
    <name evidence="2" type="ORF">RS130_05075</name>
</gene>
<protein>
    <recommendedName>
        <fullName evidence="1">DUF7133 domain-containing protein</fullName>
    </recommendedName>
</protein>
<evidence type="ECO:0000259" key="1">
    <source>
        <dbReference type="Pfam" id="PF23500"/>
    </source>
</evidence>
<organism evidence="2 3">
    <name type="scientific">Paraglaciecola aquimarina</name>
    <dbReference type="NCBI Taxonomy" id="1235557"/>
    <lineage>
        <taxon>Bacteria</taxon>
        <taxon>Pseudomonadati</taxon>
        <taxon>Pseudomonadota</taxon>
        <taxon>Gammaproteobacteria</taxon>
        <taxon>Alteromonadales</taxon>
        <taxon>Alteromonadaceae</taxon>
        <taxon>Paraglaciecola</taxon>
    </lineage>
</organism>
<feature type="domain" description="DUF7133" evidence="1">
    <location>
        <begin position="10"/>
        <end position="134"/>
    </location>
</feature>
<dbReference type="Pfam" id="PF23500">
    <property type="entry name" value="DUF7133"/>
    <property type="match status" value="1"/>
</dbReference>
<dbReference type="Gene3D" id="1.25.10.10">
    <property type="entry name" value="Leucine-rich Repeat Variant"/>
    <property type="match status" value="1"/>
</dbReference>
<comment type="caution">
    <text evidence="2">The sequence shown here is derived from an EMBL/GenBank/DDBJ whole genome shotgun (WGS) entry which is preliminary data.</text>
</comment>